<protein>
    <submittedName>
        <fullName evidence="1">Uncharacterized protein</fullName>
    </submittedName>
</protein>
<comment type="caution">
    <text evidence="1">The sequence shown here is derived from an EMBL/GenBank/DDBJ whole genome shotgun (WGS) entry which is preliminary data.</text>
</comment>
<evidence type="ECO:0000313" key="1">
    <source>
        <dbReference type="EMBL" id="CAB9526782.1"/>
    </source>
</evidence>
<name>A0A9N8HV72_9STRA</name>
<dbReference type="Gene3D" id="3.40.50.150">
    <property type="entry name" value="Vaccinia Virus protein VP39"/>
    <property type="match status" value="1"/>
</dbReference>
<proteinExistence type="predicted"/>
<dbReference type="AlphaFoldDB" id="A0A9N8HV72"/>
<dbReference type="PANTHER" id="PTHR37909:SF1">
    <property type="entry name" value="S-ADENOSYL-L-METHIONINE-DEPENDENT METHYLTRANSFERASES SUPERFAMILY PROTEIN"/>
    <property type="match status" value="1"/>
</dbReference>
<dbReference type="OrthoDB" id="186626at2759"/>
<evidence type="ECO:0000313" key="2">
    <source>
        <dbReference type="Proteomes" id="UP001153069"/>
    </source>
</evidence>
<keyword evidence="2" id="KW-1185">Reference proteome</keyword>
<dbReference type="EMBL" id="CAICTM010001886">
    <property type="protein sequence ID" value="CAB9526782.1"/>
    <property type="molecule type" value="Genomic_DNA"/>
</dbReference>
<dbReference type="PANTHER" id="PTHR37909">
    <property type="entry name" value="S-ADENOSYL-L-METHIONINE-DEPENDENT METHYLTRANSFERASES SUPERFAMILY PROTEIN"/>
    <property type="match status" value="1"/>
</dbReference>
<dbReference type="Proteomes" id="UP001153069">
    <property type="component" value="Unassembled WGS sequence"/>
</dbReference>
<dbReference type="SUPFAM" id="SSF53335">
    <property type="entry name" value="S-adenosyl-L-methionine-dependent methyltransferases"/>
    <property type="match status" value="1"/>
</dbReference>
<dbReference type="Pfam" id="PF13578">
    <property type="entry name" value="Methyltransf_24"/>
    <property type="match status" value="1"/>
</dbReference>
<accession>A0A9N8HV72</accession>
<organism evidence="1 2">
    <name type="scientific">Seminavis robusta</name>
    <dbReference type="NCBI Taxonomy" id="568900"/>
    <lineage>
        <taxon>Eukaryota</taxon>
        <taxon>Sar</taxon>
        <taxon>Stramenopiles</taxon>
        <taxon>Ochrophyta</taxon>
        <taxon>Bacillariophyta</taxon>
        <taxon>Bacillariophyceae</taxon>
        <taxon>Bacillariophycidae</taxon>
        <taxon>Naviculales</taxon>
        <taxon>Naviculaceae</taxon>
        <taxon>Seminavis</taxon>
    </lineage>
</organism>
<gene>
    <name evidence="1" type="ORF">SEMRO_1888_G303620.1</name>
</gene>
<sequence>MSTTTSQNWWEKPQPLLSDWPDLRARTDIHQNLELLKLKRGAEVGVQRGLLALRTLQTWKSCEKYALIDLWGSGHVFNKEHLDNARRLLHPFKKITDFYDMRSTDAATKFKKDDFDYVYIDAGPDYCAIAEEIEQYWHTLRPGGIMAGHDFVDAQYVIDRVGPVENWPKCEDGSHQPRSARGAVEDFAKKHNLNIKTTQGSCPTWLIQKPY</sequence>
<reference evidence="1" key="1">
    <citation type="submission" date="2020-06" db="EMBL/GenBank/DDBJ databases">
        <authorList>
            <consortium name="Plant Systems Biology data submission"/>
        </authorList>
    </citation>
    <scope>NUCLEOTIDE SEQUENCE</scope>
    <source>
        <strain evidence="1">D6</strain>
    </source>
</reference>
<dbReference type="InterPro" id="IPR029063">
    <property type="entry name" value="SAM-dependent_MTases_sf"/>
</dbReference>